<proteinExistence type="predicted"/>
<dbReference type="Proteomes" id="UP000593892">
    <property type="component" value="Chromosome"/>
</dbReference>
<feature type="domain" description="NADP-dependent oxidoreductase" evidence="1">
    <location>
        <begin position="45"/>
        <end position="236"/>
    </location>
</feature>
<dbReference type="InterPro" id="IPR053135">
    <property type="entry name" value="AKR2_Oxidoreductase"/>
</dbReference>
<sequence length="320" mass="35640">MRRRTFLQTAALSAAARMELLADTPMPTATLGKTGLKVSRFVVGGYHMNVQGEENATKIIHRAIDLGVNFFDSANLYHKGKSDEVYGRALEGGRRQKVMLMTKCEVYSRDGAMKTLEEQLRRMKTDYLDLWACHQVSEHKEVDQILAANGSLEAFVKAKQQGKVRHIGFTGHHDPSIHLRLLEATDVWETVQMPINLIDPHYLSFITNVLPVARKKGLGVLAMKSNAMGSITKQQVARIEECLKFTWSQDVDAVVSGVETVEQLEANILTLKTMKKMTPQEISVLLHKTKQGKTGSQVEQYKVKEKGAAAGPCHRDGEPA</sequence>
<evidence type="ECO:0000259" key="1">
    <source>
        <dbReference type="Pfam" id="PF00248"/>
    </source>
</evidence>
<dbReference type="Gene3D" id="3.20.20.100">
    <property type="entry name" value="NADP-dependent oxidoreductase domain"/>
    <property type="match status" value="1"/>
</dbReference>
<dbReference type="InterPro" id="IPR036812">
    <property type="entry name" value="NAD(P)_OxRdtase_dom_sf"/>
</dbReference>
<dbReference type="SUPFAM" id="SSF51430">
    <property type="entry name" value="NAD(P)-linked oxidoreductase"/>
    <property type="match status" value="1"/>
</dbReference>
<dbReference type="PANTHER" id="PTHR43312:SF1">
    <property type="entry name" value="NADP-DEPENDENT OXIDOREDUCTASE DOMAIN-CONTAINING PROTEIN"/>
    <property type="match status" value="1"/>
</dbReference>
<keyword evidence="3" id="KW-1185">Reference proteome</keyword>
<dbReference type="RefSeq" id="WP_194453242.1">
    <property type="nucleotide sequence ID" value="NZ_CP063849.1"/>
</dbReference>
<protein>
    <submittedName>
        <fullName evidence="2">Aldo/keto reductase</fullName>
    </submittedName>
</protein>
<dbReference type="PANTHER" id="PTHR43312">
    <property type="entry name" value="D-THREO-ALDOSE 1-DEHYDROGENASE"/>
    <property type="match status" value="1"/>
</dbReference>
<dbReference type="EMBL" id="CP063849">
    <property type="protein sequence ID" value="QOY91588.1"/>
    <property type="molecule type" value="Genomic_DNA"/>
</dbReference>
<name>A0A7S7NXG7_PALFE</name>
<accession>A0A7S7NXG7</accession>
<reference evidence="2 3" key="1">
    <citation type="submission" date="2020-10" db="EMBL/GenBank/DDBJ databases">
        <title>Complete genome sequence of Paludibaculum fermentans P105T, a facultatively anaerobic acidobacterium capable of dissimilatory Fe(III) reduction.</title>
        <authorList>
            <person name="Dedysh S.N."/>
            <person name="Beletsky A.V."/>
            <person name="Kulichevskaya I.S."/>
            <person name="Mardanov A.V."/>
            <person name="Ravin N.V."/>
        </authorList>
    </citation>
    <scope>NUCLEOTIDE SEQUENCE [LARGE SCALE GENOMIC DNA]</scope>
    <source>
        <strain evidence="2 3">P105</strain>
    </source>
</reference>
<evidence type="ECO:0000313" key="2">
    <source>
        <dbReference type="EMBL" id="QOY91588.1"/>
    </source>
</evidence>
<dbReference type="AlphaFoldDB" id="A0A7S7NXG7"/>
<dbReference type="CDD" id="cd19100">
    <property type="entry name" value="AKR_unchar"/>
    <property type="match status" value="1"/>
</dbReference>
<evidence type="ECO:0000313" key="3">
    <source>
        <dbReference type="Proteomes" id="UP000593892"/>
    </source>
</evidence>
<gene>
    <name evidence="2" type="ORF">IRI77_17065</name>
</gene>
<dbReference type="InterPro" id="IPR023210">
    <property type="entry name" value="NADP_OxRdtase_dom"/>
</dbReference>
<dbReference type="KEGG" id="pfer:IRI77_17065"/>
<dbReference type="Pfam" id="PF00248">
    <property type="entry name" value="Aldo_ket_red"/>
    <property type="match status" value="1"/>
</dbReference>
<organism evidence="2 3">
    <name type="scientific">Paludibaculum fermentans</name>
    <dbReference type="NCBI Taxonomy" id="1473598"/>
    <lineage>
        <taxon>Bacteria</taxon>
        <taxon>Pseudomonadati</taxon>
        <taxon>Acidobacteriota</taxon>
        <taxon>Terriglobia</taxon>
        <taxon>Bryobacterales</taxon>
        <taxon>Bryobacteraceae</taxon>
        <taxon>Paludibaculum</taxon>
    </lineage>
</organism>